<keyword evidence="3 4" id="KW-0949">S-adenosyl-L-methionine</keyword>
<gene>
    <name evidence="5" type="ORF">A374_11065</name>
</gene>
<dbReference type="AlphaFoldDB" id="I8AIH2"/>
<reference evidence="5 6" key="1">
    <citation type="journal article" date="2012" name="J. Bacteriol.">
        <title>Genome of Bacillus macauensis ZFHKF-1, a Long-Chain-Forming Bacterium.</title>
        <authorList>
            <person name="Cai L."/>
            <person name="Zhang T."/>
        </authorList>
    </citation>
    <scope>NUCLEOTIDE SEQUENCE [LARGE SCALE GENOMIC DNA]</scope>
    <source>
        <strain evidence="5 6">ZFHKF-1</strain>
    </source>
</reference>
<dbReference type="PANTHER" id="PTHR43861">
    <property type="entry name" value="TRANS-ACONITATE 2-METHYLTRANSFERASE-RELATED"/>
    <property type="match status" value="1"/>
</dbReference>
<dbReference type="Gene3D" id="3.40.50.150">
    <property type="entry name" value="Vaccinia Virus protein VP39"/>
    <property type="match status" value="1"/>
</dbReference>
<comment type="similarity">
    <text evidence="4">Belongs to the methyltransferase superfamily. YrrT family.</text>
</comment>
<dbReference type="PATRIC" id="fig|1196324.3.peg.2268"/>
<dbReference type="InterPro" id="IPR023553">
    <property type="entry name" value="Uncharacterised_MeTfrase_YrrT"/>
</dbReference>
<feature type="binding site" evidence="4">
    <location>
        <position position="74"/>
    </location>
    <ligand>
        <name>S-adenosyl-L-methionine</name>
        <dbReference type="ChEBI" id="CHEBI:59789"/>
    </ligand>
</feature>
<dbReference type="OrthoDB" id="465705at2"/>
<dbReference type="SUPFAM" id="SSF53335">
    <property type="entry name" value="S-adenosyl-L-methionine-dependent methyltransferases"/>
    <property type="match status" value="1"/>
</dbReference>
<sequence>MGREFISLFDEWAESYDQTVTGHDEEYKEVFEHYDTILETVVSKTEGTVLEFGVGTGNLTEKLFAAGRTVYGVEPSSAMRSKTSARFPELTLYDGDFLAFPELPTTPDAIVSTYAFHHLTNEEKDSAIQLYSQLLKENGKIVFADTAFVNEADRTERHRIVSEQGFANLLHDLQSEYYTTIDVLNELFEKHGFEVAFNKLNGYVWLMEAVKRSK</sequence>
<evidence type="ECO:0000313" key="5">
    <source>
        <dbReference type="EMBL" id="EIT85279.1"/>
    </source>
</evidence>
<dbReference type="STRING" id="1196324.A374_11065"/>
<dbReference type="RefSeq" id="WP_007202297.1">
    <property type="nucleotide sequence ID" value="NZ_AKKV01000026.1"/>
</dbReference>
<keyword evidence="1 4" id="KW-0489">Methyltransferase</keyword>
<evidence type="ECO:0000256" key="3">
    <source>
        <dbReference type="ARBA" id="ARBA00022691"/>
    </source>
</evidence>
<evidence type="ECO:0000313" key="6">
    <source>
        <dbReference type="Proteomes" id="UP000004080"/>
    </source>
</evidence>
<dbReference type="CDD" id="cd02440">
    <property type="entry name" value="AdoMet_MTases"/>
    <property type="match status" value="1"/>
</dbReference>
<dbReference type="EMBL" id="AKKV01000026">
    <property type="protein sequence ID" value="EIT85279.1"/>
    <property type="molecule type" value="Genomic_DNA"/>
</dbReference>
<evidence type="ECO:0000256" key="1">
    <source>
        <dbReference type="ARBA" id="ARBA00022603"/>
    </source>
</evidence>
<dbReference type="Pfam" id="PF13489">
    <property type="entry name" value="Methyltransf_23"/>
    <property type="match status" value="1"/>
</dbReference>
<dbReference type="GO" id="GO:0008757">
    <property type="term" value="F:S-adenosylmethionine-dependent methyltransferase activity"/>
    <property type="evidence" value="ECO:0007669"/>
    <property type="project" value="UniProtKB-UniRule"/>
</dbReference>
<proteinExistence type="inferred from homology"/>
<comment type="function">
    <text evidence="4">Could be a S-adenosyl-L-methionine-dependent methyltransferase.</text>
</comment>
<keyword evidence="2 4" id="KW-0808">Transferase</keyword>
<keyword evidence="6" id="KW-1185">Reference proteome</keyword>
<dbReference type="HAMAP" id="MF_02100">
    <property type="entry name" value="Methyltr_YrrT"/>
    <property type="match status" value="1"/>
</dbReference>
<feature type="binding site" evidence="4">
    <location>
        <position position="53"/>
    </location>
    <ligand>
        <name>S-adenosyl-L-methionine</name>
        <dbReference type="ChEBI" id="CHEBI:59789"/>
    </ligand>
</feature>
<comment type="caution">
    <text evidence="5">The sequence shown here is derived from an EMBL/GenBank/DDBJ whole genome shotgun (WGS) entry which is preliminary data.</text>
</comment>
<dbReference type="eggNOG" id="COG2226">
    <property type="taxonomic scope" value="Bacteria"/>
</dbReference>
<feature type="binding site" evidence="4">
    <location>
        <position position="96"/>
    </location>
    <ligand>
        <name>S-adenosyl-L-methionine</name>
        <dbReference type="ChEBI" id="CHEBI:59789"/>
    </ligand>
</feature>
<dbReference type="GO" id="GO:0032259">
    <property type="term" value="P:methylation"/>
    <property type="evidence" value="ECO:0007669"/>
    <property type="project" value="UniProtKB-KW"/>
</dbReference>
<dbReference type="EC" id="2.1.1.-" evidence="4"/>
<name>I8AIH2_9BACL</name>
<dbReference type="InterPro" id="IPR029063">
    <property type="entry name" value="SAM-dependent_MTases_sf"/>
</dbReference>
<protein>
    <recommendedName>
        <fullName evidence="4">Uncharacterized methyltransferase A374_11065</fullName>
        <ecNumber evidence="4">2.1.1.-</ecNumber>
    </recommendedName>
</protein>
<accession>I8AIH2</accession>
<organism evidence="5 6">
    <name type="scientific">Fictibacillus macauensis ZFHKF-1</name>
    <dbReference type="NCBI Taxonomy" id="1196324"/>
    <lineage>
        <taxon>Bacteria</taxon>
        <taxon>Bacillati</taxon>
        <taxon>Bacillota</taxon>
        <taxon>Bacilli</taxon>
        <taxon>Bacillales</taxon>
        <taxon>Fictibacillaceae</taxon>
        <taxon>Fictibacillus</taxon>
    </lineage>
</organism>
<dbReference type="Proteomes" id="UP000004080">
    <property type="component" value="Unassembled WGS sequence"/>
</dbReference>
<evidence type="ECO:0000256" key="2">
    <source>
        <dbReference type="ARBA" id="ARBA00022679"/>
    </source>
</evidence>
<evidence type="ECO:0000256" key="4">
    <source>
        <dbReference type="HAMAP-Rule" id="MF_02100"/>
    </source>
</evidence>